<dbReference type="InterPro" id="IPR002372">
    <property type="entry name" value="PQQ_rpt_dom"/>
</dbReference>
<keyword evidence="1" id="KW-0812">Transmembrane</keyword>
<accession>A0AB39SPC8</accession>
<protein>
    <submittedName>
        <fullName evidence="3">PQQ-binding-like beta-propeller repeat protein</fullName>
    </submittedName>
</protein>
<dbReference type="SMART" id="SM00564">
    <property type="entry name" value="PQQ"/>
    <property type="match status" value="4"/>
</dbReference>
<keyword evidence="1" id="KW-1133">Transmembrane helix</keyword>
<sequence length="348" mass="35966">MADLVRSRLSSTERGRGALAGLVAAPEDPGARQAAVEALQAEIDADPDLRQQLQIHLSNSRSQNTGSVLIAGSTISRSQISLGPITVNNTRSGRLVLVLAGALVLSLLALLAYGGVRVLSSGGALGGTVPGGTGAPSATVGSAGGSGTTVGQRLWAFPFEAGDAQLAFADGVVYIASDSVQYVDRSHLRAVNATTGQMVWSTGLDGISLSTPVVSDGAVYVRSSDSQLGLDGRLYALDAGSGRTLWNVPAPGFSFTGLTVGSGTAYAGSFTMRDGLREDFLFAFDAATGQVRWRFPVDESVQAPVVSEGTVYFRVVSGSVYAVDIATRQQRWVFQTSTDSPVPPLGPV</sequence>
<proteinExistence type="predicted"/>
<dbReference type="EMBL" id="CP163444">
    <property type="protein sequence ID" value="XDQ69040.1"/>
    <property type="molecule type" value="Genomic_DNA"/>
</dbReference>
<dbReference type="InterPro" id="IPR015943">
    <property type="entry name" value="WD40/YVTN_repeat-like_dom_sf"/>
</dbReference>
<evidence type="ECO:0000259" key="2">
    <source>
        <dbReference type="Pfam" id="PF13360"/>
    </source>
</evidence>
<dbReference type="AlphaFoldDB" id="A0AB39SPC8"/>
<dbReference type="RefSeq" id="WP_369141783.1">
    <property type="nucleotide sequence ID" value="NZ_CP163444.1"/>
</dbReference>
<gene>
    <name evidence="3" type="ORF">AB5J54_00065</name>
</gene>
<evidence type="ECO:0000256" key="1">
    <source>
        <dbReference type="SAM" id="Phobius"/>
    </source>
</evidence>
<dbReference type="PANTHER" id="PTHR34512:SF30">
    <property type="entry name" value="OUTER MEMBRANE PROTEIN ASSEMBLY FACTOR BAMB"/>
    <property type="match status" value="1"/>
</dbReference>
<dbReference type="InterPro" id="IPR011047">
    <property type="entry name" value="Quinoprotein_ADH-like_sf"/>
</dbReference>
<dbReference type="Pfam" id="PF13360">
    <property type="entry name" value="PQQ_2"/>
    <property type="match status" value="1"/>
</dbReference>
<evidence type="ECO:0000313" key="3">
    <source>
        <dbReference type="EMBL" id="XDQ69040.1"/>
    </source>
</evidence>
<reference evidence="3" key="1">
    <citation type="submission" date="2024-07" db="EMBL/GenBank/DDBJ databases">
        <authorList>
            <person name="Yu S.T."/>
        </authorList>
    </citation>
    <scope>NUCLEOTIDE SEQUENCE</scope>
    <source>
        <strain evidence="3">R44</strain>
    </source>
</reference>
<name>A0AB39SPC8_9ACTN</name>
<feature type="domain" description="Pyrrolo-quinoline quinone repeat" evidence="2">
    <location>
        <begin position="231"/>
        <end position="341"/>
    </location>
</feature>
<dbReference type="InterPro" id="IPR018391">
    <property type="entry name" value="PQQ_b-propeller_rpt"/>
</dbReference>
<dbReference type="PANTHER" id="PTHR34512">
    <property type="entry name" value="CELL SURFACE PROTEIN"/>
    <property type="match status" value="1"/>
</dbReference>
<feature type="transmembrane region" description="Helical" evidence="1">
    <location>
        <begin position="95"/>
        <end position="116"/>
    </location>
</feature>
<dbReference type="SUPFAM" id="SSF50998">
    <property type="entry name" value="Quinoprotein alcohol dehydrogenase-like"/>
    <property type="match status" value="1"/>
</dbReference>
<organism evidence="3">
    <name type="scientific">Streptomyces sp. R44</name>
    <dbReference type="NCBI Taxonomy" id="3238633"/>
    <lineage>
        <taxon>Bacteria</taxon>
        <taxon>Bacillati</taxon>
        <taxon>Actinomycetota</taxon>
        <taxon>Actinomycetes</taxon>
        <taxon>Kitasatosporales</taxon>
        <taxon>Streptomycetaceae</taxon>
        <taxon>Streptomyces</taxon>
    </lineage>
</organism>
<keyword evidence="1" id="KW-0472">Membrane</keyword>
<dbReference type="Gene3D" id="2.130.10.10">
    <property type="entry name" value="YVTN repeat-like/Quinoprotein amine dehydrogenase"/>
    <property type="match status" value="2"/>
</dbReference>